<protein>
    <submittedName>
        <fullName evidence="1">Uncharacterized protein</fullName>
    </submittedName>
</protein>
<proteinExistence type="predicted"/>
<name>A0ABY8JJP5_9BRAD</name>
<dbReference type="RefSeq" id="WP_158074211.1">
    <property type="nucleotide sequence ID" value="NZ_CP121646.1"/>
</dbReference>
<sequence>MAQELLKLGPAGLICVILVYSLYKSEQREAKKDIRIQLLENQLTESYDKRVLAADRLAEAIHSTRTALEALTSEIRAKR</sequence>
<dbReference type="Proteomes" id="UP001221546">
    <property type="component" value="Chromosome"/>
</dbReference>
<evidence type="ECO:0000313" key="1">
    <source>
        <dbReference type="EMBL" id="WFU65414.1"/>
    </source>
</evidence>
<gene>
    <name evidence="1" type="ORF">QA636_07755</name>
</gene>
<dbReference type="EMBL" id="CP121646">
    <property type="protein sequence ID" value="WFU65414.1"/>
    <property type="molecule type" value="Genomic_DNA"/>
</dbReference>
<keyword evidence="2" id="KW-1185">Reference proteome</keyword>
<reference evidence="1 2" key="1">
    <citation type="submission" date="2023-04" db="EMBL/GenBank/DDBJ databases">
        <title>Australian commercial rhizobial inoculants.</title>
        <authorList>
            <person name="Kohlmeier M.G."/>
            <person name="O'Hara G.W."/>
            <person name="Colombi E."/>
            <person name="Ramsay J.P."/>
            <person name="Terpolilli J."/>
        </authorList>
    </citation>
    <scope>NUCLEOTIDE SEQUENCE [LARGE SCALE GENOMIC DNA]</scope>
    <source>
        <strain evidence="1 2">CB627</strain>
    </source>
</reference>
<evidence type="ECO:0000313" key="2">
    <source>
        <dbReference type="Proteomes" id="UP001221546"/>
    </source>
</evidence>
<accession>A0ABY8JJP5</accession>
<organism evidence="1 2">
    <name type="scientific">Bradyrhizobium brasilense</name>
    <dbReference type="NCBI Taxonomy" id="1419277"/>
    <lineage>
        <taxon>Bacteria</taxon>
        <taxon>Pseudomonadati</taxon>
        <taxon>Pseudomonadota</taxon>
        <taxon>Alphaproteobacteria</taxon>
        <taxon>Hyphomicrobiales</taxon>
        <taxon>Nitrobacteraceae</taxon>
        <taxon>Bradyrhizobium</taxon>
    </lineage>
</organism>